<proteinExistence type="predicted"/>
<dbReference type="PROSITE" id="PS50011">
    <property type="entry name" value="PROTEIN_KINASE_DOM"/>
    <property type="match status" value="1"/>
</dbReference>
<dbReference type="InterPro" id="IPR000719">
    <property type="entry name" value="Prot_kinase_dom"/>
</dbReference>
<comment type="caution">
    <text evidence="7">The sequence shown here is derived from an EMBL/GenBank/DDBJ whole genome shotgun (WGS) entry which is preliminary data.</text>
</comment>
<keyword evidence="2 5" id="KW-0547">Nucleotide-binding</keyword>
<dbReference type="InterPro" id="IPR050339">
    <property type="entry name" value="CC_SR_Kinase"/>
</dbReference>
<keyword evidence="8" id="KW-1185">Reference proteome</keyword>
<dbReference type="GO" id="GO:0005524">
    <property type="term" value="F:ATP binding"/>
    <property type="evidence" value="ECO:0007669"/>
    <property type="project" value="UniProtKB-UniRule"/>
</dbReference>
<dbReference type="InterPro" id="IPR008266">
    <property type="entry name" value="Tyr_kinase_AS"/>
</dbReference>
<dbReference type="SUPFAM" id="SSF56112">
    <property type="entry name" value="Protein kinase-like (PK-like)"/>
    <property type="match status" value="1"/>
</dbReference>
<dbReference type="PROSITE" id="PS00109">
    <property type="entry name" value="PROTEIN_KINASE_TYR"/>
    <property type="match status" value="1"/>
</dbReference>
<evidence type="ECO:0000256" key="1">
    <source>
        <dbReference type="ARBA" id="ARBA00022679"/>
    </source>
</evidence>
<evidence type="ECO:0000256" key="3">
    <source>
        <dbReference type="ARBA" id="ARBA00022777"/>
    </source>
</evidence>
<dbReference type="PROSITE" id="PS00107">
    <property type="entry name" value="PROTEIN_KINASE_ATP"/>
    <property type="match status" value="1"/>
</dbReference>
<dbReference type="Pfam" id="PF00069">
    <property type="entry name" value="Pkinase"/>
    <property type="match status" value="1"/>
</dbReference>
<evidence type="ECO:0000256" key="2">
    <source>
        <dbReference type="ARBA" id="ARBA00022741"/>
    </source>
</evidence>
<dbReference type="Gene3D" id="1.10.510.10">
    <property type="entry name" value="Transferase(Phosphotransferase) domain 1"/>
    <property type="match status" value="1"/>
</dbReference>
<evidence type="ECO:0000256" key="4">
    <source>
        <dbReference type="ARBA" id="ARBA00022840"/>
    </source>
</evidence>
<dbReference type="GO" id="GO:0004672">
    <property type="term" value="F:protein kinase activity"/>
    <property type="evidence" value="ECO:0007669"/>
    <property type="project" value="InterPro"/>
</dbReference>
<name>A0AB37ZWQ4_9LACT</name>
<organism evidence="7 8">
    <name type="scientific">Trichococcus collinsii</name>
    <dbReference type="NCBI Taxonomy" id="157076"/>
    <lineage>
        <taxon>Bacteria</taxon>
        <taxon>Bacillati</taxon>
        <taxon>Bacillota</taxon>
        <taxon>Bacilli</taxon>
        <taxon>Lactobacillales</taxon>
        <taxon>Carnobacteriaceae</taxon>
        <taxon>Trichococcus</taxon>
    </lineage>
</organism>
<dbReference type="RefSeq" id="WP_086984920.1">
    <property type="nucleotide sequence ID" value="NZ_FJNA01000001.1"/>
</dbReference>
<keyword evidence="1" id="KW-0808">Transferase</keyword>
<evidence type="ECO:0000313" key="7">
    <source>
        <dbReference type="EMBL" id="SDZ87662.1"/>
    </source>
</evidence>
<keyword evidence="4 5" id="KW-0067">ATP-binding</keyword>
<dbReference type="EMBL" id="FNQH01000001">
    <property type="protein sequence ID" value="SDZ87662.1"/>
    <property type="molecule type" value="Genomic_DNA"/>
</dbReference>
<evidence type="ECO:0000256" key="5">
    <source>
        <dbReference type="PROSITE-ProRule" id="PRU10141"/>
    </source>
</evidence>
<protein>
    <submittedName>
        <fullName evidence="7">Protein kinase domain-containing protein</fullName>
    </submittedName>
</protein>
<feature type="binding site" evidence="5">
    <location>
        <position position="177"/>
    </location>
    <ligand>
        <name>ATP</name>
        <dbReference type="ChEBI" id="CHEBI:30616"/>
    </ligand>
</feature>
<accession>A0AB37ZWQ4</accession>
<feature type="domain" description="Protein kinase" evidence="6">
    <location>
        <begin position="147"/>
        <end position="383"/>
    </location>
</feature>
<dbReference type="InterPro" id="IPR017441">
    <property type="entry name" value="Protein_kinase_ATP_BS"/>
</dbReference>
<dbReference type="CDD" id="cd00180">
    <property type="entry name" value="PKc"/>
    <property type="match status" value="1"/>
</dbReference>
<keyword evidence="3 7" id="KW-0418">Kinase</keyword>
<dbReference type="PANTHER" id="PTHR11042">
    <property type="entry name" value="EUKARYOTIC TRANSLATION INITIATION FACTOR 2-ALPHA KINASE EIF2-ALPHA KINASE -RELATED"/>
    <property type="match status" value="1"/>
</dbReference>
<dbReference type="GO" id="GO:0005737">
    <property type="term" value="C:cytoplasm"/>
    <property type="evidence" value="ECO:0007669"/>
    <property type="project" value="TreeGrafter"/>
</dbReference>
<gene>
    <name evidence="7" type="ORF">SAMN04488525_101479</name>
</gene>
<dbReference type="InterPro" id="IPR011009">
    <property type="entry name" value="Kinase-like_dom_sf"/>
</dbReference>
<sequence>MNLKYYLNKVNEENAIDEYIREEELYEDIEDDSLRNFLALSHHELNRLLIYLNSRLSNGYYTAAESRELIHWIKLIEDSNDIFTKTGMDIRINPNYLAVLRDCKKFLQHSSGSAIPSDFNKVEIIEYEPIYSHVDTTEVKHKDNITKYPLKLIGEGSYAKVFKYKDDFYNKCFVVKKANKDLNEKEKDRFKREFEIMKALKSPYVIEVYQYNDSENEYTMECADETLHHFISTNNNKIKHSERVSLVNQILRGFEYIHSKGYLHRDISFTNILIQRYDDINIIKISDFGLVKTRESTLTSVGTEFKGSLNDGVLQVIGFDKYDFVHETYALTRLIFFIMTGKMNLEGMKEGRMRKFVEKGTHPDTSQRYQSIQELKASYRKVF</sequence>
<reference evidence="7 8" key="1">
    <citation type="submission" date="2016-10" db="EMBL/GenBank/DDBJ databases">
        <authorList>
            <person name="Varghese N."/>
            <person name="Submissions S."/>
        </authorList>
    </citation>
    <scope>NUCLEOTIDE SEQUENCE [LARGE SCALE GENOMIC DNA]</scope>
    <source>
        <strain evidence="7 8">DSM 14526</strain>
    </source>
</reference>
<evidence type="ECO:0000259" key="6">
    <source>
        <dbReference type="PROSITE" id="PS50011"/>
    </source>
</evidence>
<dbReference type="AlphaFoldDB" id="A0AB37ZWQ4"/>
<evidence type="ECO:0000313" key="8">
    <source>
        <dbReference type="Proteomes" id="UP000199042"/>
    </source>
</evidence>
<dbReference type="Proteomes" id="UP000199042">
    <property type="component" value="Unassembled WGS sequence"/>
</dbReference>